<accession>A0A2T0Q5F7</accession>
<evidence type="ECO:0000313" key="6">
    <source>
        <dbReference type="EMBL" id="PRX99024.1"/>
    </source>
</evidence>
<protein>
    <submittedName>
        <fullName evidence="6">TetR family transcriptional regulator</fullName>
    </submittedName>
</protein>
<evidence type="ECO:0000256" key="4">
    <source>
        <dbReference type="PROSITE-ProRule" id="PRU00335"/>
    </source>
</evidence>
<evidence type="ECO:0000256" key="1">
    <source>
        <dbReference type="ARBA" id="ARBA00023015"/>
    </source>
</evidence>
<dbReference type="Pfam" id="PF00440">
    <property type="entry name" value="TetR_N"/>
    <property type="match status" value="1"/>
</dbReference>
<dbReference type="GO" id="GO:0003700">
    <property type="term" value="F:DNA-binding transcription factor activity"/>
    <property type="evidence" value="ECO:0007669"/>
    <property type="project" value="TreeGrafter"/>
</dbReference>
<comment type="caution">
    <text evidence="6">The sequence shown here is derived from an EMBL/GenBank/DDBJ whole genome shotgun (WGS) entry which is preliminary data.</text>
</comment>
<dbReference type="Gene3D" id="1.10.357.10">
    <property type="entry name" value="Tetracycline Repressor, domain 2"/>
    <property type="match status" value="1"/>
</dbReference>
<sequence>MVRRPALRDRISAGILDTAASVLAERGDSASMADIAETAGVSRATLYRYFPSRDALLAGMAQAAMDDLDERIAGAELDGVPVREGIARLTRAFLAAGGRYAALIHIKLTEERKRGMLPESADERVAGPVRRLIERGVADGSLRADVPADVQFELFTALVERALRLVSGRRLGVEQASAAVVAVFLDGAGGAQRD</sequence>
<keyword evidence="7" id="KW-1185">Reference proteome</keyword>
<dbReference type="GO" id="GO:0000976">
    <property type="term" value="F:transcription cis-regulatory region binding"/>
    <property type="evidence" value="ECO:0007669"/>
    <property type="project" value="TreeGrafter"/>
</dbReference>
<dbReference type="PROSITE" id="PS50977">
    <property type="entry name" value="HTH_TETR_2"/>
    <property type="match status" value="1"/>
</dbReference>
<organism evidence="6 7">
    <name type="scientific">Allonocardiopsis opalescens</name>
    <dbReference type="NCBI Taxonomy" id="1144618"/>
    <lineage>
        <taxon>Bacteria</taxon>
        <taxon>Bacillati</taxon>
        <taxon>Actinomycetota</taxon>
        <taxon>Actinomycetes</taxon>
        <taxon>Streptosporangiales</taxon>
        <taxon>Allonocardiopsis</taxon>
    </lineage>
</organism>
<name>A0A2T0Q5F7_9ACTN</name>
<dbReference type="PRINTS" id="PR00455">
    <property type="entry name" value="HTHTETR"/>
</dbReference>
<dbReference type="InterPro" id="IPR050109">
    <property type="entry name" value="HTH-type_TetR-like_transc_reg"/>
</dbReference>
<dbReference type="PANTHER" id="PTHR30055">
    <property type="entry name" value="HTH-TYPE TRANSCRIPTIONAL REGULATOR RUTR"/>
    <property type="match status" value="1"/>
</dbReference>
<reference evidence="6 7" key="1">
    <citation type="submission" date="2018-03" db="EMBL/GenBank/DDBJ databases">
        <title>Genomic Encyclopedia of Archaeal and Bacterial Type Strains, Phase II (KMG-II): from individual species to whole genera.</title>
        <authorList>
            <person name="Goeker M."/>
        </authorList>
    </citation>
    <scope>NUCLEOTIDE SEQUENCE [LARGE SCALE GENOMIC DNA]</scope>
    <source>
        <strain evidence="6 7">DSM 45601</strain>
    </source>
</reference>
<dbReference type="RefSeq" id="WP_106246711.1">
    <property type="nucleotide sequence ID" value="NZ_PVZC01000004.1"/>
</dbReference>
<dbReference type="AlphaFoldDB" id="A0A2T0Q5F7"/>
<feature type="domain" description="HTH tetR-type" evidence="5">
    <location>
        <begin position="9"/>
        <end position="68"/>
    </location>
</feature>
<dbReference type="SUPFAM" id="SSF46689">
    <property type="entry name" value="Homeodomain-like"/>
    <property type="match status" value="1"/>
</dbReference>
<dbReference type="EMBL" id="PVZC01000004">
    <property type="protein sequence ID" value="PRX99024.1"/>
    <property type="molecule type" value="Genomic_DNA"/>
</dbReference>
<dbReference type="OrthoDB" id="8654052at2"/>
<evidence type="ECO:0000313" key="7">
    <source>
        <dbReference type="Proteomes" id="UP000237846"/>
    </source>
</evidence>
<evidence type="ECO:0000256" key="3">
    <source>
        <dbReference type="ARBA" id="ARBA00023163"/>
    </source>
</evidence>
<keyword evidence="3" id="KW-0804">Transcription</keyword>
<dbReference type="SUPFAM" id="SSF48498">
    <property type="entry name" value="Tetracyclin repressor-like, C-terminal domain"/>
    <property type="match status" value="1"/>
</dbReference>
<evidence type="ECO:0000259" key="5">
    <source>
        <dbReference type="PROSITE" id="PS50977"/>
    </source>
</evidence>
<keyword evidence="1" id="KW-0805">Transcription regulation</keyword>
<dbReference type="InterPro" id="IPR001647">
    <property type="entry name" value="HTH_TetR"/>
</dbReference>
<evidence type="ECO:0000256" key="2">
    <source>
        <dbReference type="ARBA" id="ARBA00023125"/>
    </source>
</evidence>
<proteinExistence type="predicted"/>
<gene>
    <name evidence="6" type="ORF">CLV72_104604</name>
</gene>
<dbReference type="InterPro" id="IPR036271">
    <property type="entry name" value="Tet_transcr_reg_TetR-rel_C_sf"/>
</dbReference>
<keyword evidence="2 4" id="KW-0238">DNA-binding</keyword>
<feature type="DNA-binding region" description="H-T-H motif" evidence="4">
    <location>
        <begin position="31"/>
        <end position="50"/>
    </location>
</feature>
<dbReference type="InterPro" id="IPR009057">
    <property type="entry name" value="Homeodomain-like_sf"/>
</dbReference>
<dbReference type="PANTHER" id="PTHR30055:SF234">
    <property type="entry name" value="HTH-TYPE TRANSCRIPTIONAL REGULATOR BETI"/>
    <property type="match status" value="1"/>
</dbReference>
<dbReference type="Proteomes" id="UP000237846">
    <property type="component" value="Unassembled WGS sequence"/>
</dbReference>